<dbReference type="STRING" id="1054996.SAMN05444414_11657"/>
<dbReference type="Pfam" id="PF05035">
    <property type="entry name" value="DGOK"/>
    <property type="match status" value="1"/>
</dbReference>
<protein>
    <submittedName>
        <fullName evidence="1">2-keto-3-deoxy-galactonokinase</fullName>
    </submittedName>
</protein>
<dbReference type="GO" id="GO:0008671">
    <property type="term" value="F:2-dehydro-3-deoxygalactonokinase activity"/>
    <property type="evidence" value="ECO:0007669"/>
    <property type="project" value="InterPro"/>
</dbReference>
<gene>
    <name evidence="1" type="ORF">SAMN05444414_11657</name>
</gene>
<dbReference type="Gene3D" id="3.30.420.310">
    <property type="entry name" value="2-keto-3-deoxy-galactonokinase, C-terminal domain"/>
    <property type="match status" value="1"/>
</dbReference>
<keyword evidence="1" id="KW-0808">Transferase</keyword>
<reference evidence="2" key="1">
    <citation type="submission" date="2016-11" db="EMBL/GenBank/DDBJ databases">
        <authorList>
            <person name="Varghese N."/>
            <person name="Submissions S."/>
        </authorList>
    </citation>
    <scope>NUCLEOTIDE SEQUENCE [LARGE SCALE GENOMIC DNA]</scope>
    <source>
        <strain evidence="2">DSM 29327</strain>
    </source>
</reference>
<dbReference type="EMBL" id="FRBN01000016">
    <property type="protein sequence ID" value="SHL49948.1"/>
    <property type="molecule type" value="Genomic_DNA"/>
</dbReference>
<dbReference type="Proteomes" id="UP000184191">
    <property type="component" value="Unassembled WGS sequence"/>
</dbReference>
<keyword evidence="1" id="KW-0418">Kinase</keyword>
<sequence>MTDWAVIGHDGQRHRAFALSGPRVTHQSSGADEAAALAGFGATQRLYRIGEGRPDTLPCPLLPGHGPGLAGLTQDHPADVIDGWVRLILLGFAARHPNWDGVVCVLCDTLSHWVHLSADEAVSCQSFLTPTLASALGATMPPDSAAISDSLSRPERLAAHLRSAQVTGTPGALSGHLLGAELAAARPYWLGQSVALIAPDGGALGYGDALAAQGVPLARHDPESLLPDALAALAQVLGFSD</sequence>
<dbReference type="GO" id="GO:0034194">
    <property type="term" value="P:D-galactonate catabolic process"/>
    <property type="evidence" value="ECO:0007669"/>
    <property type="project" value="InterPro"/>
</dbReference>
<dbReference type="RefSeq" id="WP_073198895.1">
    <property type="nucleotide sequence ID" value="NZ_FRBN01000016.1"/>
</dbReference>
<dbReference type="InterPro" id="IPR007729">
    <property type="entry name" value="DGOK"/>
</dbReference>
<evidence type="ECO:0000313" key="1">
    <source>
        <dbReference type="EMBL" id="SHL49948.1"/>
    </source>
</evidence>
<name>A0A1M7B4K8_9RHOB</name>
<evidence type="ECO:0000313" key="2">
    <source>
        <dbReference type="Proteomes" id="UP000184191"/>
    </source>
</evidence>
<accession>A0A1M7B4K8</accession>
<dbReference type="OrthoDB" id="256574at2"/>
<keyword evidence="2" id="KW-1185">Reference proteome</keyword>
<proteinExistence type="predicted"/>
<dbReference type="InterPro" id="IPR042257">
    <property type="entry name" value="DGOK_C"/>
</dbReference>
<dbReference type="AlphaFoldDB" id="A0A1M7B4K8"/>
<organism evidence="1 2">
    <name type="scientific">Roseovarius marisflavi</name>
    <dbReference type="NCBI Taxonomy" id="1054996"/>
    <lineage>
        <taxon>Bacteria</taxon>
        <taxon>Pseudomonadati</taxon>
        <taxon>Pseudomonadota</taxon>
        <taxon>Alphaproteobacteria</taxon>
        <taxon>Rhodobacterales</taxon>
        <taxon>Roseobacteraceae</taxon>
        <taxon>Roseovarius</taxon>
    </lineage>
</organism>